<keyword evidence="3" id="KW-1185">Reference proteome</keyword>
<accession>A0A8J8CLH6</accession>
<dbReference type="Proteomes" id="UP000646053">
    <property type="component" value="Unassembled WGS sequence"/>
</dbReference>
<sequence>MSSRYTLAIHTSSPDLGLAISDGAGETRQQVWHLGREQSTLLHHHLEAFLKPQTWADLSAIAVAIGPGGFTGTRIGVVLARTLAQQLQIPLYGVSSLAAISAKRNFGKNGFAKYQNIAQQESHSATHPIIAVQMAAQRGQLFTGIYQFSGNQLTILHPDAVMSEDAWRATLAKLDQYHLIEAEPAQGQFVVGVLELAYQAQRAGQQPDWSDVLPFYGQHPVEL</sequence>
<comment type="caution">
    <text evidence="2">The sequence shown here is derived from an EMBL/GenBank/DDBJ whole genome shotgun (WGS) entry which is preliminary data.</text>
</comment>
<dbReference type="InterPro" id="IPR022496">
    <property type="entry name" value="T6A_TsaB"/>
</dbReference>
<dbReference type="EMBL" id="WVIE01000002">
    <property type="protein sequence ID" value="NDJ16097.1"/>
    <property type="molecule type" value="Genomic_DNA"/>
</dbReference>
<dbReference type="InterPro" id="IPR043129">
    <property type="entry name" value="ATPase_NBD"/>
</dbReference>
<protein>
    <submittedName>
        <fullName evidence="2">tRNA (Adenosine(37)-N6)-threonylcarbamoyltransferase complex dimerization subunit type 1 TsaB</fullName>
    </submittedName>
</protein>
<evidence type="ECO:0000259" key="1">
    <source>
        <dbReference type="Pfam" id="PF00814"/>
    </source>
</evidence>
<dbReference type="Gene3D" id="3.30.420.40">
    <property type="match status" value="1"/>
</dbReference>
<dbReference type="AlphaFoldDB" id="A0A8J8CLH6"/>
<dbReference type="NCBIfam" id="TIGR03725">
    <property type="entry name" value="T6A_YeaZ"/>
    <property type="match status" value="1"/>
</dbReference>
<organism evidence="2 3">
    <name type="scientific">Myxacorys almedinensis A</name>
    <dbReference type="NCBI Taxonomy" id="2690445"/>
    <lineage>
        <taxon>Bacteria</taxon>
        <taxon>Bacillati</taxon>
        <taxon>Cyanobacteriota</taxon>
        <taxon>Cyanophyceae</taxon>
        <taxon>Leptolyngbyales</taxon>
        <taxon>Leptolyngbyaceae</taxon>
        <taxon>Myxacorys</taxon>
        <taxon>Myxacorys almedinensis</taxon>
    </lineage>
</organism>
<reference evidence="2" key="1">
    <citation type="submission" date="2019-12" db="EMBL/GenBank/DDBJ databases">
        <title>High-Quality draft genome sequences of three cyanobacteria isolated from the limestone walls of the Old Cathedral of Coimbra.</title>
        <authorList>
            <person name="Tiago I."/>
            <person name="Soares F."/>
            <person name="Portugal A."/>
        </authorList>
    </citation>
    <scope>NUCLEOTIDE SEQUENCE</scope>
    <source>
        <strain evidence="2">A</strain>
    </source>
</reference>
<dbReference type="Pfam" id="PF00814">
    <property type="entry name" value="TsaD"/>
    <property type="match status" value="1"/>
</dbReference>
<feature type="domain" description="Gcp-like" evidence="1">
    <location>
        <begin position="54"/>
        <end position="162"/>
    </location>
</feature>
<dbReference type="RefSeq" id="WP_162421613.1">
    <property type="nucleotide sequence ID" value="NZ_WVIE01000002.1"/>
</dbReference>
<gene>
    <name evidence="2" type="primary">tsaB</name>
    <name evidence="2" type="ORF">GS601_02145</name>
</gene>
<proteinExistence type="predicted"/>
<dbReference type="SUPFAM" id="SSF53067">
    <property type="entry name" value="Actin-like ATPase domain"/>
    <property type="match status" value="2"/>
</dbReference>
<dbReference type="GO" id="GO:0002949">
    <property type="term" value="P:tRNA threonylcarbamoyladenosine modification"/>
    <property type="evidence" value="ECO:0007669"/>
    <property type="project" value="InterPro"/>
</dbReference>
<evidence type="ECO:0000313" key="2">
    <source>
        <dbReference type="EMBL" id="NDJ16097.1"/>
    </source>
</evidence>
<dbReference type="InterPro" id="IPR000905">
    <property type="entry name" value="Gcp-like_dom"/>
</dbReference>
<evidence type="ECO:0000313" key="3">
    <source>
        <dbReference type="Proteomes" id="UP000646053"/>
    </source>
</evidence>
<name>A0A8J8CLH6_9CYAN</name>